<dbReference type="EMBL" id="OZ019903">
    <property type="protein sequence ID" value="CAK9196469.1"/>
    <property type="molecule type" value="Genomic_DNA"/>
</dbReference>
<reference evidence="1" key="1">
    <citation type="submission" date="2024-02" db="EMBL/GenBank/DDBJ databases">
        <authorList>
            <consortium name="ELIXIR-Norway"/>
            <consortium name="Elixir Norway"/>
        </authorList>
    </citation>
    <scope>NUCLEOTIDE SEQUENCE</scope>
</reference>
<gene>
    <name evidence="1" type="ORF">CSSPTR1EN2_LOCUS3489</name>
</gene>
<protein>
    <submittedName>
        <fullName evidence="1">Uncharacterized protein</fullName>
    </submittedName>
</protein>
<accession>A0ABP0TH25</accession>
<feature type="non-terminal residue" evidence="1">
    <location>
        <position position="1"/>
    </location>
</feature>
<proteinExistence type="predicted"/>
<evidence type="ECO:0000313" key="1">
    <source>
        <dbReference type="EMBL" id="CAK9196469.1"/>
    </source>
</evidence>
<name>A0ABP0TH25_9BRYO</name>
<sequence>MYAGRGRDSIPGRLLPQMRRMDRHRPGCFLLLLLLRHHCAPPAAAVSRRSHLRSAALCALQIQNPPPHNAIHRFRHDRHQEQDQEDNKNKVVNFTFFSSFFFFAVLLARRQSSGEEEAREFLAFFRGWVSPLPDDAAAGCFVP</sequence>
<feature type="non-terminal residue" evidence="1">
    <location>
        <position position="143"/>
    </location>
</feature>
<keyword evidence="2" id="KW-1185">Reference proteome</keyword>
<evidence type="ECO:0000313" key="2">
    <source>
        <dbReference type="Proteomes" id="UP001497512"/>
    </source>
</evidence>
<dbReference type="Proteomes" id="UP001497512">
    <property type="component" value="Chromosome 11"/>
</dbReference>
<organism evidence="1 2">
    <name type="scientific">Sphagnum troendelagicum</name>
    <dbReference type="NCBI Taxonomy" id="128251"/>
    <lineage>
        <taxon>Eukaryota</taxon>
        <taxon>Viridiplantae</taxon>
        <taxon>Streptophyta</taxon>
        <taxon>Embryophyta</taxon>
        <taxon>Bryophyta</taxon>
        <taxon>Sphagnophytina</taxon>
        <taxon>Sphagnopsida</taxon>
        <taxon>Sphagnales</taxon>
        <taxon>Sphagnaceae</taxon>
        <taxon>Sphagnum</taxon>
    </lineage>
</organism>